<evidence type="ECO:0000256" key="2">
    <source>
        <dbReference type="SAM" id="MobiDB-lite"/>
    </source>
</evidence>
<dbReference type="InterPro" id="IPR042070">
    <property type="entry name" value="PucR_C-HTH_sf"/>
</dbReference>
<comment type="caution">
    <text evidence="6">The sequence shown here is derived from an EMBL/GenBank/DDBJ whole genome shotgun (WGS) entry which is preliminary data.</text>
</comment>
<proteinExistence type="inferred from homology"/>
<evidence type="ECO:0000313" key="6">
    <source>
        <dbReference type="EMBL" id="MFD1246307.1"/>
    </source>
</evidence>
<evidence type="ECO:0000259" key="4">
    <source>
        <dbReference type="Pfam" id="PF13556"/>
    </source>
</evidence>
<evidence type="ECO:0000259" key="5">
    <source>
        <dbReference type="Pfam" id="PF17853"/>
    </source>
</evidence>
<evidence type="ECO:0000256" key="1">
    <source>
        <dbReference type="ARBA" id="ARBA00006754"/>
    </source>
</evidence>
<sequence>MPTLLRDLLAEPSLRVQALVLPEGAAEQPISWSSTTELPDPVPFLRGQELVMTTALVDRTPEEWRQLAAALAAVPVAAVCIGVGLVHDEPPAALVAAAEEAGLALVVSPVGVPFIAISHWLADQIYAETYAAVQTNLQVQDRLVRELLSRHGIDGMLAELRRRLGLSAVLLTEPGGQVLHRSPRNSRWTPDAPTPGRRTASAEVVVDDIPVAVLHTDPAPTHEGVLPFAATVLGLELAREQAFLTGRRELLGQVLEDVLHGLISDHAARRRLGRLGVQVDAQQTIVVAVLGESPDRLRRVPWELRAVLRREGDSLPTALLEDAVAVVVPDGTTADQVAENLSTQLGRAGHRAAIGVGSARRGVAGLRLGYYEARQAAVHDGIGRSAPLSLAGLLLGNLDLPLAELGREVLGPLLERDEHTGNQLLPTLRAYLEHDCVPSVTAAAMVIHRNTLRYRLEQIEQLLDRDLDRLVDRVELALALAALDAAGDPGGAGEPGA</sequence>
<reference evidence="7" key="1">
    <citation type="journal article" date="2019" name="Int. J. Syst. Evol. Microbiol.">
        <title>The Global Catalogue of Microorganisms (GCM) 10K type strain sequencing project: providing services to taxonomists for standard genome sequencing and annotation.</title>
        <authorList>
            <consortium name="The Broad Institute Genomics Platform"/>
            <consortium name="The Broad Institute Genome Sequencing Center for Infectious Disease"/>
            <person name="Wu L."/>
            <person name="Ma J."/>
        </authorList>
    </citation>
    <scope>NUCLEOTIDE SEQUENCE [LARGE SCALE GENOMIC DNA]</scope>
    <source>
        <strain evidence="7">CCUG 52478</strain>
    </source>
</reference>
<dbReference type="InterPro" id="IPR025736">
    <property type="entry name" value="PucR_C-HTH_dom"/>
</dbReference>
<dbReference type="InterPro" id="IPR041522">
    <property type="entry name" value="CdaR_GGDEF"/>
</dbReference>
<feature type="domain" description="PucR C-terminal helix-turn-helix" evidence="4">
    <location>
        <begin position="424"/>
        <end position="482"/>
    </location>
</feature>
<dbReference type="InterPro" id="IPR012914">
    <property type="entry name" value="PucR_dom"/>
</dbReference>
<dbReference type="Pfam" id="PF17853">
    <property type="entry name" value="GGDEF_2"/>
    <property type="match status" value="1"/>
</dbReference>
<feature type="region of interest" description="Disordered" evidence="2">
    <location>
        <begin position="180"/>
        <end position="199"/>
    </location>
</feature>
<protein>
    <submittedName>
        <fullName evidence="6">Helix-turn-helix domain-containing protein</fullName>
    </submittedName>
</protein>
<name>A0ABW3VUR1_9ACTN</name>
<feature type="domain" description="Purine catabolism PurC-like" evidence="3">
    <location>
        <begin position="7"/>
        <end position="125"/>
    </location>
</feature>
<dbReference type="Proteomes" id="UP001597229">
    <property type="component" value="Unassembled WGS sequence"/>
</dbReference>
<gene>
    <name evidence="6" type="ORF">ACFQ3F_00765</name>
</gene>
<dbReference type="PANTHER" id="PTHR33744">
    <property type="entry name" value="CARBOHYDRATE DIACID REGULATOR"/>
    <property type="match status" value="1"/>
</dbReference>
<keyword evidence="7" id="KW-1185">Reference proteome</keyword>
<feature type="domain" description="CdaR GGDEF-like" evidence="5">
    <location>
        <begin position="264"/>
        <end position="377"/>
    </location>
</feature>
<accession>A0ABW3VUR1</accession>
<comment type="similarity">
    <text evidence="1">Belongs to the CdaR family.</text>
</comment>
<dbReference type="EMBL" id="JBHTLX010000002">
    <property type="protein sequence ID" value="MFD1246307.1"/>
    <property type="molecule type" value="Genomic_DNA"/>
</dbReference>
<dbReference type="RefSeq" id="WP_367921331.1">
    <property type="nucleotide sequence ID" value="NZ_BAABAC010000041.1"/>
</dbReference>
<dbReference type="PANTHER" id="PTHR33744:SF1">
    <property type="entry name" value="DNA-BINDING TRANSCRIPTIONAL ACTIVATOR ADER"/>
    <property type="match status" value="1"/>
</dbReference>
<dbReference type="Gene3D" id="1.10.10.2840">
    <property type="entry name" value="PucR C-terminal helix-turn-helix domain"/>
    <property type="match status" value="1"/>
</dbReference>
<dbReference type="InterPro" id="IPR051448">
    <property type="entry name" value="CdaR-like_regulators"/>
</dbReference>
<evidence type="ECO:0000259" key="3">
    <source>
        <dbReference type="Pfam" id="PF07905"/>
    </source>
</evidence>
<organism evidence="6 7">
    <name type="scientific">Nocardioides ginsengisoli</name>
    <dbReference type="NCBI Taxonomy" id="363868"/>
    <lineage>
        <taxon>Bacteria</taxon>
        <taxon>Bacillati</taxon>
        <taxon>Actinomycetota</taxon>
        <taxon>Actinomycetes</taxon>
        <taxon>Propionibacteriales</taxon>
        <taxon>Nocardioidaceae</taxon>
        <taxon>Nocardioides</taxon>
    </lineage>
</organism>
<dbReference type="Pfam" id="PF07905">
    <property type="entry name" value="PucR"/>
    <property type="match status" value="1"/>
</dbReference>
<evidence type="ECO:0000313" key="7">
    <source>
        <dbReference type="Proteomes" id="UP001597229"/>
    </source>
</evidence>
<dbReference type="Pfam" id="PF13556">
    <property type="entry name" value="HTH_30"/>
    <property type="match status" value="1"/>
</dbReference>